<feature type="domain" description="SSD" evidence="8">
    <location>
        <begin position="248"/>
        <end position="405"/>
    </location>
</feature>
<dbReference type="GO" id="GO:0030659">
    <property type="term" value="C:cytoplasmic vesicle membrane"/>
    <property type="evidence" value="ECO:0007669"/>
    <property type="project" value="TreeGrafter"/>
</dbReference>
<dbReference type="PANTHER" id="PTHR10796:SF104">
    <property type="entry name" value="SSD DOMAIN-CONTAINING PROTEIN"/>
    <property type="match status" value="1"/>
</dbReference>
<name>A0A9J2PFS3_ASCLU</name>
<proteinExistence type="inferred from homology"/>
<dbReference type="GO" id="GO:0005886">
    <property type="term" value="C:plasma membrane"/>
    <property type="evidence" value="ECO:0007669"/>
    <property type="project" value="TreeGrafter"/>
</dbReference>
<feature type="transmembrane region" description="Helical" evidence="7">
    <location>
        <begin position="308"/>
        <end position="331"/>
    </location>
</feature>
<dbReference type="InterPro" id="IPR051697">
    <property type="entry name" value="Patched_domain-protein"/>
</dbReference>
<dbReference type="PANTHER" id="PTHR10796">
    <property type="entry name" value="PATCHED-RELATED"/>
    <property type="match status" value="1"/>
</dbReference>
<evidence type="ECO:0000256" key="2">
    <source>
        <dbReference type="ARBA" id="ARBA00005585"/>
    </source>
</evidence>
<keyword evidence="3 7" id="KW-0812">Transmembrane</keyword>
<evidence type="ECO:0000256" key="6">
    <source>
        <dbReference type="ARBA" id="ARBA00023180"/>
    </source>
</evidence>
<feature type="transmembrane region" description="Helical" evidence="7">
    <location>
        <begin position="457"/>
        <end position="477"/>
    </location>
</feature>
<sequence length="560" mass="63188">MGAIDALERFIEGFFSKIGLFIGSHPFSVILCVTIATLFLSVGLVNFKEVNNVRTEYSPINAPSRIEYAIAKNFLGQNGTMDPSYVMVQARDGGSLLRDDYRRMLISLTKRLQNNVTVTYKGHTYGYIDLCEPYCEMNTAFLAFLKLYDPTNPTTFTYPAIELFGTQAFIGNNAYGVKLKKGTKLIESFTTAILPFFVVSPEEFRPLLYKWQLEARSCFSDPEYSILKVEITGDNLVSEEVRRMGFETAPILIGAIIFMIIFVVSSSFRQNPARSKPWESLIGCLIPLLALLTSTGVISAMGIKFQSIVVASLFLVLSVGVDDVFIILRAWHRTAMNAEIHNRLSKTLEDAGPSITISSLTNALSFAIGIFSSTPAVRTFSIYSCIAIVICYFYQLILFTAVLALSGRREQSGYQSLLCCFKADPQARNCFVEKANDFQTWLIKNWSSVISSWPGRFVLLAIMISYYYLSAIGIRHLHANISIDKMALPDSYLHDFQHAFESALRNMQPITIFVMKPGDLRDPARMKAIKSLVYEFEHSTYSYGNESTFFWLQQYEDFLR</sequence>
<dbReference type="InterPro" id="IPR000731">
    <property type="entry name" value="SSD"/>
</dbReference>
<dbReference type="Proteomes" id="UP000036681">
    <property type="component" value="Unplaced"/>
</dbReference>
<feature type="transmembrane region" description="Helical" evidence="7">
    <location>
        <begin position="27"/>
        <end position="47"/>
    </location>
</feature>
<keyword evidence="4 7" id="KW-1133">Transmembrane helix</keyword>
<organism evidence="9 10">
    <name type="scientific">Ascaris lumbricoides</name>
    <name type="common">Giant roundworm</name>
    <dbReference type="NCBI Taxonomy" id="6252"/>
    <lineage>
        <taxon>Eukaryota</taxon>
        <taxon>Metazoa</taxon>
        <taxon>Ecdysozoa</taxon>
        <taxon>Nematoda</taxon>
        <taxon>Chromadorea</taxon>
        <taxon>Rhabditida</taxon>
        <taxon>Spirurina</taxon>
        <taxon>Ascaridomorpha</taxon>
        <taxon>Ascaridoidea</taxon>
        <taxon>Ascarididae</taxon>
        <taxon>Ascaris</taxon>
    </lineage>
</organism>
<evidence type="ECO:0000259" key="8">
    <source>
        <dbReference type="PROSITE" id="PS50156"/>
    </source>
</evidence>
<keyword evidence="9" id="KW-1185">Reference proteome</keyword>
<dbReference type="Gene3D" id="1.20.1640.10">
    <property type="entry name" value="Multidrug efflux transporter AcrB transmembrane domain"/>
    <property type="match status" value="1"/>
</dbReference>
<evidence type="ECO:0000313" key="9">
    <source>
        <dbReference type="Proteomes" id="UP000036681"/>
    </source>
</evidence>
<dbReference type="GO" id="GO:0006897">
    <property type="term" value="P:endocytosis"/>
    <property type="evidence" value="ECO:0007669"/>
    <property type="project" value="TreeGrafter"/>
</dbReference>
<dbReference type="InterPro" id="IPR003392">
    <property type="entry name" value="PTHD_SSD"/>
</dbReference>
<evidence type="ECO:0000313" key="10">
    <source>
        <dbReference type="WBParaSite" id="ALUE_0000832301-mRNA-1"/>
    </source>
</evidence>
<dbReference type="PROSITE" id="PS50156">
    <property type="entry name" value="SSD"/>
    <property type="match status" value="1"/>
</dbReference>
<dbReference type="GO" id="GO:0018996">
    <property type="term" value="P:molting cycle, collagen and cuticulin-based cuticle"/>
    <property type="evidence" value="ECO:0007669"/>
    <property type="project" value="TreeGrafter"/>
</dbReference>
<evidence type="ECO:0000256" key="4">
    <source>
        <dbReference type="ARBA" id="ARBA00022989"/>
    </source>
</evidence>
<dbReference type="SUPFAM" id="SSF82866">
    <property type="entry name" value="Multidrug efflux transporter AcrB transmembrane domain"/>
    <property type="match status" value="1"/>
</dbReference>
<keyword evidence="5 7" id="KW-0472">Membrane</keyword>
<evidence type="ECO:0000256" key="5">
    <source>
        <dbReference type="ARBA" id="ARBA00023136"/>
    </source>
</evidence>
<keyword evidence="6" id="KW-0325">Glycoprotein</keyword>
<comment type="similarity">
    <text evidence="2">Belongs to the patched family.</text>
</comment>
<evidence type="ECO:0000256" key="7">
    <source>
        <dbReference type="SAM" id="Phobius"/>
    </source>
</evidence>
<reference evidence="10" key="1">
    <citation type="submission" date="2023-03" db="UniProtKB">
        <authorList>
            <consortium name="WormBaseParasite"/>
        </authorList>
    </citation>
    <scope>IDENTIFICATION</scope>
</reference>
<dbReference type="WBParaSite" id="ALUE_0000832301-mRNA-1">
    <property type="protein sequence ID" value="ALUE_0000832301-mRNA-1"/>
    <property type="gene ID" value="ALUE_0000832301"/>
</dbReference>
<feature type="transmembrane region" description="Helical" evidence="7">
    <location>
        <begin position="383"/>
        <end position="405"/>
    </location>
</feature>
<feature type="transmembrane region" description="Helical" evidence="7">
    <location>
        <begin position="280"/>
        <end position="301"/>
    </location>
</feature>
<evidence type="ECO:0000256" key="3">
    <source>
        <dbReference type="ARBA" id="ARBA00022692"/>
    </source>
</evidence>
<evidence type="ECO:0000256" key="1">
    <source>
        <dbReference type="ARBA" id="ARBA00004141"/>
    </source>
</evidence>
<accession>A0A9J2PFS3</accession>
<dbReference type="AlphaFoldDB" id="A0A9J2PFS3"/>
<protein>
    <submittedName>
        <fullName evidence="10">SSD domain-containing protein</fullName>
    </submittedName>
</protein>
<dbReference type="Pfam" id="PF02460">
    <property type="entry name" value="Patched"/>
    <property type="match status" value="1"/>
</dbReference>
<feature type="transmembrane region" description="Helical" evidence="7">
    <location>
        <begin position="351"/>
        <end position="371"/>
    </location>
</feature>
<comment type="subcellular location">
    <subcellularLocation>
        <location evidence="1">Membrane</location>
        <topology evidence="1">Multi-pass membrane protein</topology>
    </subcellularLocation>
</comment>
<feature type="transmembrane region" description="Helical" evidence="7">
    <location>
        <begin position="249"/>
        <end position="268"/>
    </location>
</feature>